<proteinExistence type="predicted"/>
<name>A0A9N9JBL7_9GLOM</name>
<evidence type="ECO:0000313" key="2">
    <source>
        <dbReference type="Proteomes" id="UP000789405"/>
    </source>
</evidence>
<dbReference type="OrthoDB" id="2429786at2759"/>
<dbReference type="Proteomes" id="UP000789405">
    <property type="component" value="Unassembled WGS sequence"/>
</dbReference>
<evidence type="ECO:0000313" key="1">
    <source>
        <dbReference type="EMBL" id="CAG8774573.1"/>
    </source>
</evidence>
<accession>A0A9N9JBL7</accession>
<comment type="caution">
    <text evidence="1">The sequence shown here is derived from an EMBL/GenBank/DDBJ whole genome shotgun (WGS) entry which is preliminary data.</text>
</comment>
<protein>
    <submittedName>
        <fullName evidence="1">3395_t:CDS:1</fullName>
    </submittedName>
</protein>
<reference evidence="1" key="1">
    <citation type="submission" date="2021-06" db="EMBL/GenBank/DDBJ databases">
        <authorList>
            <person name="Kallberg Y."/>
            <person name="Tangrot J."/>
            <person name="Rosling A."/>
        </authorList>
    </citation>
    <scope>NUCLEOTIDE SEQUENCE</scope>
    <source>
        <strain evidence="1">MA453B</strain>
    </source>
</reference>
<keyword evidence="2" id="KW-1185">Reference proteome</keyword>
<dbReference type="EMBL" id="CAJVPY010020180">
    <property type="protein sequence ID" value="CAG8774573.1"/>
    <property type="molecule type" value="Genomic_DNA"/>
</dbReference>
<sequence>SFVLLMVVKWYLRDYVKIQNEEATGSKSREAIEVEKQIEPLKPVVTSDVIR</sequence>
<organism evidence="1 2">
    <name type="scientific">Dentiscutata erythropus</name>
    <dbReference type="NCBI Taxonomy" id="1348616"/>
    <lineage>
        <taxon>Eukaryota</taxon>
        <taxon>Fungi</taxon>
        <taxon>Fungi incertae sedis</taxon>
        <taxon>Mucoromycota</taxon>
        <taxon>Glomeromycotina</taxon>
        <taxon>Glomeromycetes</taxon>
        <taxon>Diversisporales</taxon>
        <taxon>Gigasporaceae</taxon>
        <taxon>Dentiscutata</taxon>
    </lineage>
</organism>
<gene>
    <name evidence="1" type="ORF">DERYTH_LOCUS19021</name>
</gene>
<feature type="non-terminal residue" evidence="1">
    <location>
        <position position="1"/>
    </location>
</feature>
<dbReference type="AlphaFoldDB" id="A0A9N9JBL7"/>